<dbReference type="EMBL" id="JABWUV010000003">
    <property type="protein sequence ID" value="KAF6371210.1"/>
    <property type="molecule type" value="Genomic_DNA"/>
</dbReference>
<proteinExistence type="predicted"/>
<dbReference type="Proteomes" id="UP000527355">
    <property type="component" value="Unassembled WGS sequence"/>
</dbReference>
<organism evidence="2 3">
    <name type="scientific">Myotis myotis</name>
    <name type="common">Greater mouse-eared bat</name>
    <name type="synonym">Vespertilio myotis</name>
    <dbReference type="NCBI Taxonomy" id="51298"/>
    <lineage>
        <taxon>Eukaryota</taxon>
        <taxon>Metazoa</taxon>
        <taxon>Chordata</taxon>
        <taxon>Craniata</taxon>
        <taxon>Vertebrata</taxon>
        <taxon>Euteleostomi</taxon>
        <taxon>Mammalia</taxon>
        <taxon>Eutheria</taxon>
        <taxon>Laurasiatheria</taxon>
        <taxon>Chiroptera</taxon>
        <taxon>Yangochiroptera</taxon>
        <taxon>Vespertilionidae</taxon>
        <taxon>Myotis</taxon>
    </lineage>
</organism>
<protein>
    <submittedName>
        <fullName evidence="2">Y-box binding protein 3</fullName>
    </submittedName>
</protein>
<evidence type="ECO:0000313" key="2">
    <source>
        <dbReference type="EMBL" id="KAF6371210.1"/>
    </source>
</evidence>
<reference evidence="2 3" key="1">
    <citation type="journal article" date="2020" name="Nature">
        <title>Six reference-quality genomes reveal evolution of bat adaptations.</title>
        <authorList>
            <person name="Jebb D."/>
            <person name="Huang Z."/>
            <person name="Pippel M."/>
            <person name="Hughes G.M."/>
            <person name="Lavrichenko K."/>
            <person name="Devanna P."/>
            <person name="Winkler S."/>
            <person name="Jermiin L.S."/>
            <person name="Skirmuntt E.C."/>
            <person name="Katzourakis A."/>
            <person name="Burkitt-Gray L."/>
            <person name="Ray D.A."/>
            <person name="Sullivan K.A.M."/>
            <person name="Roscito J.G."/>
            <person name="Kirilenko B.M."/>
            <person name="Davalos L.M."/>
            <person name="Corthals A.P."/>
            <person name="Power M.L."/>
            <person name="Jones G."/>
            <person name="Ransome R.D."/>
            <person name="Dechmann D.K.N."/>
            <person name="Locatelli A.G."/>
            <person name="Puechmaille S.J."/>
            <person name="Fedrigo O."/>
            <person name="Jarvis E.D."/>
            <person name="Hiller M."/>
            <person name="Vernes S.C."/>
            <person name="Myers E.W."/>
            <person name="Teeling E.C."/>
        </authorList>
    </citation>
    <scope>NUCLEOTIDE SEQUENCE [LARGE SCALE GENOMIC DNA]</scope>
    <source>
        <strain evidence="2">MMyoMyo1</strain>
        <tissue evidence="2">Flight muscle</tissue>
    </source>
</reference>
<keyword evidence="1" id="KW-0732">Signal</keyword>
<dbReference type="AlphaFoldDB" id="A0A7J7ZBZ9"/>
<feature type="chain" id="PRO_5029647178" evidence="1">
    <location>
        <begin position="20"/>
        <end position="153"/>
    </location>
</feature>
<feature type="signal peptide" evidence="1">
    <location>
        <begin position="1"/>
        <end position="19"/>
    </location>
</feature>
<keyword evidence="3" id="KW-1185">Reference proteome</keyword>
<name>A0A7J7ZBZ9_MYOMY</name>
<accession>A0A7J7ZBZ9</accession>
<evidence type="ECO:0000256" key="1">
    <source>
        <dbReference type="SAM" id="SignalP"/>
    </source>
</evidence>
<comment type="caution">
    <text evidence="2">The sequence shown here is derived from an EMBL/GenBank/DDBJ whole genome shotgun (WGS) entry which is preliminary data.</text>
</comment>
<gene>
    <name evidence="2" type="ORF">mMyoMyo1_020656</name>
</gene>
<sequence length="153" mass="17437">MEFLWKGAVMLLIGAVTDAVTMADAVDLPVMLVRLERSRMESQRELNFRDRFIEIQLTVQGTVGDLLAQDLPQLWEKLKIKRINKRPMVQTSHPFAAGTGARTTIGAVPVLLMLLHKMAKRPRQVTCHLRTLLRPPSRAVLSNTRLPRHLHHH</sequence>
<evidence type="ECO:0000313" key="3">
    <source>
        <dbReference type="Proteomes" id="UP000527355"/>
    </source>
</evidence>